<dbReference type="Gene3D" id="1.20.120.520">
    <property type="entry name" value="nmb1532 protein domain like"/>
    <property type="match status" value="1"/>
</dbReference>
<keyword evidence="5" id="KW-1185">Reference proteome</keyword>
<accession>A0A815TSP1</accession>
<dbReference type="InterPro" id="IPR001810">
    <property type="entry name" value="F-box_dom"/>
</dbReference>
<proteinExistence type="predicted"/>
<feature type="domain" description="F-box" evidence="2">
    <location>
        <begin position="243"/>
        <end position="291"/>
    </location>
</feature>
<dbReference type="Gene3D" id="1.20.1280.50">
    <property type="match status" value="1"/>
</dbReference>
<dbReference type="EMBL" id="CAJNOM010003425">
    <property type="protein sequence ID" value="CAF1645484.1"/>
    <property type="molecule type" value="Genomic_DNA"/>
</dbReference>
<dbReference type="InterPro" id="IPR036047">
    <property type="entry name" value="F-box-like_dom_sf"/>
</dbReference>
<dbReference type="SUPFAM" id="SSF81383">
    <property type="entry name" value="F-box domain"/>
    <property type="match status" value="1"/>
</dbReference>
<dbReference type="InterPro" id="IPR006553">
    <property type="entry name" value="Leu-rich_rpt_Cys-con_subtyp"/>
</dbReference>
<gene>
    <name evidence="3" type="ORF">BJG266_LOCUS43377</name>
    <name evidence="4" type="ORF">QVE165_LOCUS60292</name>
</gene>
<name>A0A815TSP1_9BILA</name>
<dbReference type="Pfam" id="PF12937">
    <property type="entry name" value="F-box-like"/>
    <property type="match status" value="1"/>
</dbReference>
<sequence>MAPIVFDELNVFTFPHSRMRKLMNCCTSKVGHTDFTSLNDFEQLLVRLQRTFVEFMAHEEIENHFVMKKLKKKLKQHSTIDDTELICNCHKVDRFTPLVSLFRDGYAFIRRGNADRVSYGVKLHKAMMKFYDDFVPHMHEEENDIQPLLSKYFTEMELKIMRIEVIKMTLQKRENSANNIVYEIERPLKIYVISYERLISINNLSNNILQSIMKYLTDRQLKQSCLRVNKQWNQCALKVLDTRSPISQIPNEILLRLFTYYLNPYDLFHSCIHVNKQWKNIINDKSIWKIVNPINWSKGQWDSNIPLEDINKHEDDTITVKMNEIKIISGFVKYFLPNYGSSIENLILYGSLTINDNTARKIFDLCPNMKHLNIGMTKLTPKAFIHFRWVNSLESLLLEGCELMDDNLFNHLISSLILNETNEIIPIEDKQNCLVENLCQNHTKHKCYLCQQYSQFNSKNSIKFQLKILNLSGCYRFTDYGLNLLIENNLTKCLEYIDLSGCIGITFDCISFLISSSKNLINENIYFCDNLQSSSSLLLSTANCCRNVDNYSGRYCCRCIN</sequence>
<protein>
    <recommendedName>
        <fullName evidence="2">F-box domain-containing protein</fullName>
    </recommendedName>
</protein>
<dbReference type="InterPro" id="IPR032675">
    <property type="entry name" value="LRR_dom_sf"/>
</dbReference>
<evidence type="ECO:0000313" key="6">
    <source>
        <dbReference type="Proteomes" id="UP000663877"/>
    </source>
</evidence>
<dbReference type="SMART" id="SM00367">
    <property type="entry name" value="LRR_CC"/>
    <property type="match status" value="2"/>
</dbReference>
<dbReference type="Gene3D" id="3.80.10.10">
    <property type="entry name" value="Ribonuclease Inhibitor"/>
    <property type="match status" value="2"/>
</dbReference>
<evidence type="ECO:0000313" key="3">
    <source>
        <dbReference type="EMBL" id="CAF1504786.1"/>
    </source>
</evidence>
<evidence type="ECO:0000313" key="4">
    <source>
        <dbReference type="EMBL" id="CAF1645484.1"/>
    </source>
</evidence>
<keyword evidence="1" id="KW-0833">Ubl conjugation pathway</keyword>
<reference evidence="3" key="1">
    <citation type="submission" date="2021-02" db="EMBL/GenBank/DDBJ databases">
        <authorList>
            <person name="Nowell W R."/>
        </authorList>
    </citation>
    <scope>NUCLEOTIDE SEQUENCE</scope>
</reference>
<dbReference type="Proteomes" id="UP000663877">
    <property type="component" value="Unassembled WGS sequence"/>
</dbReference>
<dbReference type="EMBL" id="CAJNOI010003084">
    <property type="protein sequence ID" value="CAF1504786.1"/>
    <property type="molecule type" value="Genomic_DNA"/>
</dbReference>
<dbReference type="SUPFAM" id="SSF52047">
    <property type="entry name" value="RNI-like"/>
    <property type="match status" value="1"/>
</dbReference>
<dbReference type="OrthoDB" id="10257471at2759"/>
<organism evidence="3 6">
    <name type="scientific">Adineta steineri</name>
    <dbReference type="NCBI Taxonomy" id="433720"/>
    <lineage>
        <taxon>Eukaryota</taxon>
        <taxon>Metazoa</taxon>
        <taxon>Spiralia</taxon>
        <taxon>Gnathifera</taxon>
        <taxon>Rotifera</taxon>
        <taxon>Eurotatoria</taxon>
        <taxon>Bdelloidea</taxon>
        <taxon>Adinetida</taxon>
        <taxon>Adinetidae</taxon>
        <taxon>Adineta</taxon>
    </lineage>
</organism>
<evidence type="ECO:0000313" key="5">
    <source>
        <dbReference type="Proteomes" id="UP000663832"/>
    </source>
</evidence>
<dbReference type="Proteomes" id="UP000663832">
    <property type="component" value="Unassembled WGS sequence"/>
</dbReference>
<dbReference type="AlphaFoldDB" id="A0A815TSP1"/>
<evidence type="ECO:0000259" key="2">
    <source>
        <dbReference type="PROSITE" id="PS50181"/>
    </source>
</evidence>
<dbReference type="PROSITE" id="PS50181">
    <property type="entry name" value="FBOX"/>
    <property type="match status" value="1"/>
</dbReference>
<evidence type="ECO:0000256" key="1">
    <source>
        <dbReference type="ARBA" id="ARBA00022786"/>
    </source>
</evidence>
<comment type="caution">
    <text evidence="3">The sequence shown here is derived from an EMBL/GenBank/DDBJ whole genome shotgun (WGS) entry which is preliminary data.</text>
</comment>